<name>A0ABS7RH34_9ACTN</name>
<protein>
    <recommendedName>
        <fullName evidence="3">DUF222 domain-containing protein</fullName>
    </recommendedName>
</protein>
<comment type="caution">
    <text evidence="1">The sequence shown here is derived from an EMBL/GenBank/DDBJ whole genome shotgun (WGS) entry which is preliminary data.</text>
</comment>
<gene>
    <name evidence="1" type="ORF">K1X13_05935</name>
</gene>
<sequence length="219" mass="23574">MPLLSPGRHRHARKGACFMEMASFLAGEKWSDHPRCTHPLLAVMARAVNDHVGDDVRQELTPLIPQVIGVVGGGPRVDAQIARQAALTALPLVSASRQRVAAVGILCCEAVLADLDDLPRDHVSPESAKALAEVPDAERWARDFLRMGRGPTKSFTKRSAPTIVHNAVVGISNACVPDSDALLLDLLRRTIADCRVWMPPAEPVRTPVTGSPRVSAQPD</sequence>
<keyword evidence="2" id="KW-1185">Reference proteome</keyword>
<accession>A0ABS7RH34</accession>
<proteinExistence type="predicted"/>
<evidence type="ECO:0000313" key="1">
    <source>
        <dbReference type="EMBL" id="MBY9074356.1"/>
    </source>
</evidence>
<dbReference type="EMBL" id="JAIEZQ010000001">
    <property type="protein sequence ID" value="MBY9074356.1"/>
    <property type="molecule type" value="Genomic_DNA"/>
</dbReference>
<evidence type="ECO:0008006" key="3">
    <source>
        <dbReference type="Google" id="ProtNLM"/>
    </source>
</evidence>
<organism evidence="1 2">
    <name type="scientific">Nocardioides jiangsuensis</name>
    <dbReference type="NCBI Taxonomy" id="2866161"/>
    <lineage>
        <taxon>Bacteria</taxon>
        <taxon>Bacillati</taxon>
        <taxon>Actinomycetota</taxon>
        <taxon>Actinomycetes</taxon>
        <taxon>Propionibacteriales</taxon>
        <taxon>Nocardioidaceae</taxon>
        <taxon>Nocardioides</taxon>
    </lineage>
</organism>
<dbReference type="Proteomes" id="UP000754710">
    <property type="component" value="Unassembled WGS sequence"/>
</dbReference>
<evidence type="ECO:0000313" key="2">
    <source>
        <dbReference type="Proteomes" id="UP000754710"/>
    </source>
</evidence>
<reference evidence="1 2" key="1">
    <citation type="submission" date="2021-08" db="EMBL/GenBank/DDBJ databases">
        <title>Nocardioides bacterium WL0053 sp. nov., isolated from the sediment.</title>
        <authorList>
            <person name="Wang L."/>
            <person name="Zhang D."/>
            <person name="Zhang A."/>
        </authorList>
    </citation>
    <scope>NUCLEOTIDE SEQUENCE [LARGE SCALE GENOMIC DNA]</scope>
    <source>
        <strain evidence="1 2">WL0053</strain>
    </source>
</reference>